<gene>
    <name evidence="2" type="ORF">FLM9_1642</name>
</gene>
<dbReference type="OrthoDB" id="558542at2"/>
<reference evidence="3" key="1">
    <citation type="submission" date="2016-02" db="EMBL/GenBank/DDBJ databases">
        <authorList>
            <person name="liu f."/>
        </authorList>
    </citation>
    <scope>NUCLEOTIDE SEQUENCE [LARGE SCALE GENOMIC DNA]</scope>
</reference>
<dbReference type="Pfam" id="PF07862">
    <property type="entry name" value="Nif11"/>
    <property type="match status" value="1"/>
</dbReference>
<dbReference type="Proteomes" id="UP000182631">
    <property type="component" value="Unassembled WGS sequence"/>
</dbReference>
<sequence>MSEQQIPVFLERVKTDEALAAALFDAKTPTEVIRLAATAGLDCTAAEISRWQATRAVSKPMESGICANGLRWRSLHGPGGLHVQIVGASASFGLWCPSC</sequence>
<feature type="domain" description="Nif11" evidence="1">
    <location>
        <begin position="1"/>
        <end position="47"/>
    </location>
</feature>
<protein>
    <recommendedName>
        <fullName evidence="1">Nif11 domain-containing protein</fullName>
    </recommendedName>
</protein>
<dbReference type="InterPro" id="IPR022516">
    <property type="entry name" value="CHP03798_Ocin"/>
</dbReference>
<evidence type="ECO:0000313" key="3">
    <source>
        <dbReference type="Proteomes" id="UP000182631"/>
    </source>
</evidence>
<proteinExistence type="predicted"/>
<name>A0A165B3P0_9SYNE</name>
<organism evidence="2 3">
    <name type="scientific">Candidatus Synechococcus spongiarum</name>
    <dbReference type="NCBI Taxonomy" id="431041"/>
    <lineage>
        <taxon>Bacteria</taxon>
        <taxon>Bacillati</taxon>
        <taxon>Cyanobacteriota</taxon>
        <taxon>Cyanophyceae</taxon>
        <taxon>Synechococcales</taxon>
        <taxon>Synechococcaceae</taxon>
        <taxon>Synechococcus</taxon>
    </lineage>
</organism>
<dbReference type="InterPro" id="IPR012903">
    <property type="entry name" value="Nif11"/>
</dbReference>
<evidence type="ECO:0000259" key="1">
    <source>
        <dbReference type="Pfam" id="PF07862"/>
    </source>
</evidence>
<dbReference type="EMBL" id="FITM01000177">
    <property type="protein sequence ID" value="SAY39478.1"/>
    <property type="molecule type" value="Genomic_DNA"/>
</dbReference>
<evidence type="ECO:0000313" key="2">
    <source>
        <dbReference type="EMBL" id="SAY39478.1"/>
    </source>
</evidence>
<dbReference type="RefSeq" id="WP_074457996.1">
    <property type="nucleotide sequence ID" value="NZ_FITM01000177.1"/>
</dbReference>
<dbReference type="AlphaFoldDB" id="A0A165B3P0"/>
<dbReference type="NCBIfam" id="TIGR03798">
    <property type="entry name" value="leader_Nif11"/>
    <property type="match status" value="1"/>
</dbReference>
<keyword evidence="3" id="KW-1185">Reference proteome</keyword>
<accession>A0A165B3P0</accession>